<accession>A0A4Y2VVA1</accession>
<comment type="caution">
    <text evidence="1">The sequence shown here is derived from an EMBL/GenBank/DDBJ whole genome shotgun (WGS) entry which is preliminary data.</text>
</comment>
<name>A0A4Y2VVA1_ARAVE</name>
<dbReference type="EMBL" id="BGPR01052506">
    <property type="protein sequence ID" value="GBO29333.1"/>
    <property type="molecule type" value="Genomic_DNA"/>
</dbReference>
<gene>
    <name evidence="1" type="ORF">AVEN_212663_1</name>
</gene>
<keyword evidence="2" id="KW-1185">Reference proteome</keyword>
<dbReference type="AlphaFoldDB" id="A0A4Y2VVA1"/>
<reference evidence="1 2" key="1">
    <citation type="journal article" date="2019" name="Sci. Rep.">
        <title>Orb-weaving spider Araneus ventricosus genome elucidates the spidroin gene catalogue.</title>
        <authorList>
            <person name="Kono N."/>
            <person name="Nakamura H."/>
            <person name="Ohtoshi R."/>
            <person name="Moran D.A.P."/>
            <person name="Shinohara A."/>
            <person name="Yoshida Y."/>
            <person name="Fujiwara M."/>
            <person name="Mori M."/>
            <person name="Tomita M."/>
            <person name="Arakawa K."/>
        </authorList>
    </citation>
    <scope>NUCLEOTIDE SEQUENCE [LARGE SCALE GENOMIC DNA]</scope>
</reference>
<evidence type="ECO:0000313" key="2">
    <source>
        <dbReference type="Proteomes" id="UP000499080"/>
    </source>
</evidence>
<protein>
    <submittedName>
        <fullName evidence="1">Uncharacterized protein</fullName>
    </submittedName>
</protein>
<dbReference type="Proteomes" id="UP000499080">
    <property type="component" value="Unassembled WGS sequence"/>
</dbReference>
<evidence type="ECO:0000313" key="1">
    <source>
        <dbReference type="EMBL" id="GBO29333.1"/>
    </source>
</evidence>
<organism evidence="1 2">
    <name type="scientific">Araneus ventricosus</name>
    <name type="common">Orbweaver spider</name>
    <name type="synonym">Epeira ventricosa</name>
    <dbReference type="NCBI Taxonomy" id="182803"/>
    <lineage>
        <taxon>Eukaryota</taxon>
        <taxon>Metazoa</taxon>
        <taxon>Ecdysozoa</taxon>
        <taxon>Arthropoda</taxon>
        <taxon>Chelicerata</taxon>
        <taxon>Arachnida</taxon>
        <taxon>Araneae</taxon>
        <taxon>Araneomorphae</taxon>
        <taxon>Entelegynae</taxon>
        <taxon>Araneoidea</taxon>
        <taxon>Araneidae</taxon>
        <taxon>Araneus</taxon>
    </lineage>
</organism>
<sequence length="94" mass="10618">MSGLYSNNLYSPQGFYNLFGEDLSLAVFHPPPRFSAIGQKDLIPVVFPSKYRNIDSALCDTSLHVWMDKKVPVNFQRKFLSETLLTGLKPPGKK</sequence>
<proteinExistence type="predicted"/>